<keyword evidence="2" id="KW-1185">Reference proteome</keyword>
<dbReference type="EMBL" id="JACEFO010001965">
    <property type="protein sequence ID" value="KAF8691183.1"/>
    <property type="molecule type" value="Genomic_DNA"/>
</dbReference>
<dbReference type="OrthoDB" id="689644at2759"/>
<evidence type="ECO:0000313" key="1">
    <source>
        <dbReference type="EMBL" id="KAF8691183.1"/>
    </source>
</evidence>
<dbReference type="Proteomes" id="UP000636709">
    <property type="component" value="Unassembled WGS sequence"/>
</dbReference>
<protein>
    <submittedName>
        <fullName evidence="1">Uncharacterized protein</fullName>
    </submittedName>
</protein>
<gene>
    <name evidence="1" type="ORF">HU200_040300</name>
</gene>
<proteinExistence type="predicted"/>
<reference evidence="1" key="1">
    <citation type="submission" date="2020-07" db="EMBL/GenBank/DDBJ databases">
        <title>Genome sequence and genetic diversity analysis of an under-domesticated orphan crop, white fonio (Digitaria exilis).</title>
        <authorList>
            <person name="Bennetzen J.L."/>
            <person name="Chen S."/>
            <person name="Ma X."/>
            <person name="Wang X."/>
            <person name="Yssel A.E.J."/>
            <person name="Chaluvadi S.R."/>
            <person name="Johnson M."/>
            <person name="Gangashetty P."/>
            <person name="Hamidou F."/>
            <person name="Sanogo M.D."/>
            <person name="Zwaenepoel A."/>
            <person name="Wallace J."/>
            <person name="Van De Peer Y."/>
            <person name="Van Deynze A."/>
        </authorList>
    </citation>
    <scope>NUCLEOTIDE SEQUENCE</scope>
    <source>
        <tissue evidence="1">Leaves</tissue>
    </source>
</reference>
<accession>A0A835BJY4</accession>
<comment type="caution">
    <text evidence="1">The sequence shown here is derived from an EMBL/GenBank/DDBJ whole genome shotgun (WGS) entry which is preliminary data.</text>
</comment>
<organism evidence="1 2">
    <name type="scientific">Digitaria exilis</name>
    <dbReference type="NCBI Taxonomy" id="1010633"/>
    <lineage>
        <taxon>Eukaryota</taxon>
        <taxon>Viridiplantae</taxon>
        <taxon>Streptophyta</taxon>
        <taxon>Embryophyta</taxon>
        <taxon>Tracheophyta</taxon>
        <taxon>Spermatophyta</taxon>
        <taxon>Magnoliopsida</taxon>
        <taxon>Liliopsida</taxon>
        <taxon>Poales</taxon>
        <taxon>Poaceae</taxon>
        <taxon>PACMAD clade</taxon>
        <taxon>Panicoideae</taxon>
        <taxon>Panicodae</taxon>
        <taxon>Paniceae</taxon>
        <taxon>Anthephorinae</taxon>
        <taxon>Digitaria</taxon>
    </lineage>
</organism>
<sequence length="194" mass="22118">MVTLEEIRALPPPAMKPFYPRPLQWGTRSIKEPRTCNCSECGNVNDLTRHLVFDLPAFRCKACNAEPGESTVYLRFMSTLLGQPLSEQGPFIDIDDLLFKYEKRWLAEGNLAIDHYTGWSVITMIEVFMVDGVRQKNASGLHNDSDKSLKVSDWAWVNQNDFAAMSSAEMRLCDTNREVHLERVYSRLGVAIMI</sequence>
<name>A0A835BJY4_9POAL</name>
<dbReference type="AlphaFoldDB" id="A0A835BJY4"/>
<evidence type="ECO:0000313" key="2">
    <source>
        <dbReference type="Proteomes" id="UP000636709"/>
    </source>
</evidence>
<dbReference type="PROSITE" id="PS50890">
    <property type="entry name" value="PUA"/>
    <property type="match status" value="1"/>
</dbReference>